<evidence type="ECO:0000256" key="1">
    <source>
        <dbReference type="SAM" id="MobiDB-lite"/>
    </source>
</evidence>
<evidence type="ECO:0000313" key="2">
    <source>
        <dbReference type="EMBL" id="ARF72616.1"/>
    </source>
</evidence>
<gene>
    <name evidence="2" type="ORF">B7C62_10275</name>
</gene>
<reference evidence="2 3" key="1">
    <citation type="submission" date="2017-04" db="EMBL/GenBank/DDBJ databases">
        <title>The complete genome sequence of Streptomyces albolongus YIM 101047, the producer of novel bafilomycins and novel odoriferous sesquiterpenoids.</title>
        <authorList>
            <person name="Yin M."/>
            <person name="Jiang Y."/>
        </authorList>
    </citation>
    <scope>NUCLEOTIDE SEQUENCE [LARGE SCALE GENOMIC DNA]</scope>
    <source>
        <strain evidence="2 3">YIM 101047</strain>
    </source>
</reference>
<dbReference type="EMBL" id="CP020563">
    <property type="protein sequence ID" value="ARF72616.1"/>
    <property type="molecule type" value="Genomic_DNA"/>
</dbReference>
<organism evidence="2 3">
    <name type="scientific">Kitasatospora albolonga</name>
    <dbReference type="NCBI Taxonomy" id="68173"/>
    <lineage>
        <taxon>Bacteria</taxon>
        <taxon>Bacillati</taxon>
        <taxon>Actinomycetota</taxon>
        <taxon>Actinomycetes</taxon>
        <taxon>Kitasatosporales</taxon>
        <taxon>Streptomycetaceae</taxon>
        <taxon>Kitasatospora</taxon>
    </lineage>
</organism>
<dbReference type="Proteomes" id="UP000192251">
    <property type="component" value="Chromosome"/>
</dbReference>
<accession>A0ABC8BQA3</accession>
<feature type="compositionally biased region" description="Pro residues" evidence="1">
    <location>
        <begin position="18"/>
        <end position="33"/>
    </location>
</feature>
<dbReference type="KEGG" id="kab:B7C62_10275"/>
<name>A0ABC8BQA3_9ACTN</name>
<proteinExistence type="predicted"/>
<keyword evidence="3" id="KW-1185">Reference proteome</keyword>
<protein>
    <submittedName>
        <fullName evidence="2">Uncharacterized protein</fullName>
    </submittedName>
</protein>
<sequence>MKHTIDRLLRPVRRLLHPAPPRQPAPGTSPTPNPYAYAYVDGLTTHRTGERPPRGEDSPLVRPYFVAHERQVAEARRRQRRRGGKLWVAVRGVELGPCAGSGSRAVA</sequence>
<dbReference type="AlphaFoldDB" id="A0ABC8BQA3"/>
<dbReference type="RefSeq" id="WP_084746361.1">
    <property type="nucleotide sequence ID" value="NZ_CP020563.1"/>
</dbReference>
<evidence type="ECO:0000313" key="3">
    <source>
        <dbReference type="Proteomes" id="UP000192251"/>
    </source>
</evidence>
<feature type="region of interest" description="Disordered" evidence="1">
    <location>
        <begin position="1"/>
        <end position="36"/>
    </location>
</feature>